<evidence type="ECO:0000256" key="1">
    <source>
        <dbReference type="SAM" id="MobiDB-lite"/>
    </source>
</evidence>
<evidence type="ECO:0000313" key="2">
    <source>
        <dbReference type="EMBL" id="AFK68990.1"/>
    </source>
</evidence>
<organism evidence="2 3">
    <name type="scientific">Pseudomonas putida ND6</name>
    <dbReference type="NCBI Taxonomy" id="231023"/>
    <lineage>
        <taxon>Bacteria</taxon>
        <taxon>Pseudomonadati</taxon>
        <taxon>Pseudomonadota</taxon>
        <taxon>Gammaproteobacteria</taxon>
        <taxon>Pseudomonadales</taxon>
        <taxon>Pseudomonadaceae</taxon>
        <taxon>Pseudomonas</taxon>
    </lineage>
</organism>
<protein>
    <submittedName>
        <fullName evidence="2">Uncharacterized protein</fullName>
    </submittedName>
</protein>
<proteinExistence type="predicted"/>
<dbReference type="KEGG" id="ppi:YSA_04103"/>
<gene>
    <name evidence="2" type="ORF">YSA_04103</name>
</gene>
<dbReference type="Proteomes" id="UP000005268">
    <property type="component" value="Chromosome"/>
</dbReference>
<dbReference type="EMBL" id="CP003588">
    <property type="protein sequence ID" value="AFK68990.1"/>
    <property type="molecule type" value="Genomic_DNA"/>
</dbReference>
<evidence type="ECO:0000313" key="3">
    <source>
        <dbReference type="Proteomes" id="UP000005268"/>
    </source>
</evidence>
<name>I3UU19_PSEPU</name>
<accession>I3UU19</accession>
<reference evidence="2 3" key="1">
    <citation type="journal article" date="2012" name="J. Bacteriol.">
        <title>Complete Genome Sequence of the Naphthalene-Degrading Pseudomonas putida Strain ND6.</title>
        <authorList>
            <person name="Li S."/>
            <person name="Zhao H."/>
            <person name="Li Y."/>
            <person name="Niu S."/>
            <person name="Cai B."/>
        </authorList>
    </citation>
    <scope>NUCLEOTIDE SEQUENCE [LARGE SCALE GENOMIC DNA]</scope>
    <source>
        <strain evidence="2 3">ND6</strain>
    </source>
</reference>
<dbReference type="HOGENOM" id="CLU_3375400_0_0_6"/>
<sequence>MDDLAGGHGHDQYGPWAGESAWKSPFTGKGRQNS</sequence>
<dbReference type="AlphaFoldDB" id="I3UU19"/>
<feature type="region of interest" description="Disordered" evidence="1">
    <location>
        <begin position="1"/>
        <end position="34"/>
    </location>
</feature>